<evidence type="ECO:0000256" key="14">
    <source>
        <dbReference type="SAM" id="MobiDB-lite"/>
    </source>
</evidence>
<comment type="subcellular location">
    <subcellularLocation>
        <location evidence="1">Cytoplasm</location>
        <location evidence="1">Myofibril</location>
        <location evidence="1">Sarcomere</location>
        <location evidence="1">Z line</location>
    </subcellularLocation>
    <subcellularLocation>
        <location evidence="2">Nucleus</location>
        <location evidence="2">Cajal body</location>
    </subcellularLocation>
    <subcellularLocation>
        <location evidence="3">Nucleus</location>
        <location evidence="3">Nucleolus</location>
    </subcellularLocation>
</comment>
<dbReference type="GO" id="GO:0015030">
    <property type="term" value="C:Cajal body"/>
    <property type="evidence" value="ECO:0007669"/>
    <property type="project" value="UniProtKB-SubCell"/>
</dbReference>
<evidence type="ECO:0000256" key="7">
    <source>
        <dbReference type="ARBA" id="ARBA00022541"/>
    </source>
</evidence>
<evidence type="ECO:0000256" key="5">
    <source>
        <dbReference type="ARBA" id="ARBA00022490"/>
    </source>
</evidence>
<keyword evidence="8" id="KW-0698">rRNA processing</keyword>
<keyword evidence="5" id="KW-0963">Cytoplasm</keyword>
<feature type="region of interest" description="Disordered" evidence="14">
    <location>
        <begin position="1"/>
        <end position="34"/>
    </location>
</feature>
<organism evidence="15 16">
    <name type="scientific">Petromyzon marinus</name>
    <name type="common">Sea lamprey</name>
    <dbReference type="NCBI Taxonomy" id="7757"/>
    <lineage>
        <taxon>Eukaryota</taxon>
        <taxon>Metazoa</taxon>
        <taxon>Chordata</taxon>
        <taxon>Craniata</taxon>
        <taxon>Vertebrata</taxon>
        <taxon>Cyclostomata</taxon>
        <taxon>Hyperoartia</taxon>
        <taxon>Petromyzontiformes</taxon>
        <taxon>Petromyzontidae</taxon>
        <taxon>Petromyzon</taxon>
    </lineage>
</organism>
<protein>
    <recommendedName>
        <fullName evidence="13">Protein FRG1</fullName>
    </recommendedName>
</protein>
<dbReference type="InterPro" id="IPR010414">
    <property type="entry name" value="FRG1"/>
</dbReference>
<evidence type="ECO:0000256" key="12">
    <source>
        <dbReference type="ARBA" id="ARBA00059473"/>
    </source>
</evidence>
<evidence type="ECO:0000256" key="3">
    <source>
        <dbReference type="ARBA" id="ARBA00004604"/>
    </source>
</evidence>
<dbReference type="CTD" id="2483"/>
<feature type="compositionally biased region" description="Basic residues" evidence="14">
    <location>
        <begin position="17"/>
        <end position="31"/>
    </location>
</feature>
<dbReference type="GO" id="GO:0005730">
    <property type="term" value="C:nucleolus"/>
    <property type="evidence" value="ECO:0007669"/>
    <property type="project" value="UniProtKB-SubCell"/>
</dbReference>
<evidence type="ECO:0000256" key="9">
    <source>
        <dbReference type="ARBA" id="ARBA00022884"/>
    </source>
</evidence>
<evidence type="ECO:0000256" key="11">
    <source>
        <dbReference type="ARBA" id="ARBA00023242"/>
    </source>
</evidence>
<dbReference type="GO" id="GO:0006364">
    <property type="term" value="P:rRNA processing"/>
    <property type="evidence" value="ECO:0007669"/>
    <property type="project" value="UniProtKB-KW"/>
</dbReference>
<gene>
    <name evidence="16" type="primary">FRG1</name>
</gene>
<dbReference type="Proteomes" id="UP001318040">
    <property type="component" value="Chromosome 9"/>
</dbReference>
<dbReference type="Gene3D" id="2.80.10.50">
    <property type="match status" value="1"/>
</dbReference>
<keyword evidence="10" id="KW-0009">Actin-binding</keyword>
<comment type="function">
    <text evidence="12">Binds to mRNA in a sequence-independent manner. May play a role in regulation of pre-mRNA splicing or in the assembly of rRNA into ribosomal subunits. May be involved in mRNA transport. May be involved in epigenetic regulation of muscle differentiation through regulation of activity of the histone-lysine N-methyltransferase KMT5B.</text>
</comment>
<evidence type="ECO:0000256" key="6">
    <source>
        <dbReference type="ARBA" id="ARBA00022517"/>
    </source>
</evidence>
<dbReference type="PANTHER" id="PTHR12928">
    <property type="entry name" value="FRG1 PROTEIN"/>
    <property type="match status" value="1"/>
</dbReference>
<dbReference type="InterPro" id="IPR008999">
    <property type="entry name" value="Actin-crosslinking"/>
</dbReference>
<name>A0AAJ7WQ69_PETMA</name>
<evidence type="ECO:0000313" key="16">
    <source>
        <dbReference type="RefSeq" id="XP_032806104.1"/>
    </source>
</evidence>
<keyword evidence="9" id="KW-0694">RNA-binding</keyword>
<evidence type="ECO:0000256" key="1">
    <source>
        <dbReference type="ARBA" id="ARBA00004216"/>
    </source>
</evidence>
<dbReference type="GO" id="GO:0071013">
    <property type="term" value="C:catalytic step 2 spliceosome"/>
    <property type="evidence" value="ECO:0007669"/>
    <property type="project" value="TreeGrafter"/>
</dbReference>
<proteinExistence type="inferred from homology"/>
<keyword evidence="15" id="KW-1185">Reference proteome</keyword>
<evidence type="ECO:0000256" key="4">
    <source>
        <dbReference type="ARBA" id="ARBA00010878"/>
    </source>
</evidence>
<evidence type="ECO:0000256" key="13">
    <source>
        <dbReference type="ARBA" id="ARBA00071071"/>
    </source>
</evidence>
<dbReference type="GeneID" id="116940409"/>
<keyword evidence="7" id="KW-0517">Myogenesis</keyword>
<keyword evidence="11" id="KW-0539">Nucleus</keyword>
<dbReference type="PANTHER" id="PTHR12928:SF0">
    <property type="entry name" value="FSHD REGION GENE 1"/>
    <property type="match status" value="1"/>
</dbReference>
<comment type="similarity">
    <text evidence="4">Belongs to the FRG1 family.</text>
</comment>
<dbReference type="GO" id="GO:0055120">
    <property type="term" value="C:striated muscle dense body"/>
    <property type="evidence" value="ECO:0007669"/>
    <property type="project" value="TreeGrafter"/>
</dbReference>
<evidence type="ECO:0000256" key="10">
    <source>
        <dbReference type="ARBA" id="ARBA00023203"/>
    </source>
</evidence>
<dbReference type="SUPFAM" id="SSF50405">
    <property type="entry name" value="Actin-crosslinking proteins"/>
    <property type="match status" value="1"/>
</dbReference>
<dbReference type="FunFam" id="2.80.10.50:FF:000031">
    <property type="entry name" value="FRG1 isoform 1"/>
    <property type="match status" value="1"/>
</dbReference>
<keyword evidence="6" id="KW-0690">Ribosome biogenesis</keyword>
<dbReference type="RefSeq" id="XP_032806104.1">
    <property type="nucleotide sequence ID" value="XM_032950213.1"/>
</dbReference>
<evidence type="ECO:0000256" key="8">
    <source>
        <dbReference type="ARBA" id="ARBA00022552"/>
    </source>
</evidence>
<accession>A0AAJ7WQ69</accession>
<reference evidence="16" key="1">
    <citation type="submission" date="2025-08" db="UniProtKB">
        <authorList>
            <consortium name="RefSeq"/>
        </authorList>
    </citation>
    <scope>IDENTIFICATION</scope>
    <source>
        <tissue evidence="16">Sperm</tissue>
    </source>
</reference>
<dbReference type="Pfam" id="PF06229">
    <property type="entry name" value="FRG1"/>
    <property type="match status" value="1"/>
</dbReference>
<sequence length="253" mass="27732">MAEYAGVRSSRLVLKGARSHGGHKKKKQKKRKGDEEEVDIVDGWWTVSSVSQITGSVCIEMGCGTYIQALDNGLFTLGAPHTDDGPSPPEQFTAVKLSDTRIALKSGYGKYLGVSEGVVVGRADAIGSREQWEPIFQDGKLALLAANGGFVGVNDVGDIVATSCTASDEHIVKVRSSAERQTAPKDGLTAEDRGNLKHCEVNYVKKFQSFQDRRLRVSEEDKEGLKRARKDGSLHETLLDRRSKMKADRYCKM</sequence>
<dbReference type="AlphaFoldDB" id="A0AAJ7WQ69"/>
<evidence type="ECO:0000256" key="2">
    <source>
        <dbReference type="ARBA" id="ARBA00004408"/>
    </source>
</evidence>
<dbReference type="GO" id="GO:0030018">
    <property type="term" value="C:Z disc"/>
    <property type="evidence" value="ECO:0007669"/>
    <property type="project" value="UniProtKB-SubCell"/>
</dbReference>
<dbReference type="GO" id="GO:0003723">
    <property type="term" value="F:RNA binding"/>
    <property type="evidence" value="ECO:0007669"/>
    <property type="project" value="UniProtKB-KW"/>
</dbReference>
<dbReference type="GO" id="GO:0051015">
    <property type="term" value="F:actin filament binding"/>
    <property type="evidence" value="ECO:0007669"/>
    <property type="project" value="TreeGrafter"/>
</dbReference>
<dbReference type="CDD" id="cd23338">
    <property type="entry name" value="beta-trefoil_FSCN_FRG1"/>
    <property type="match status" value="1"/>
</dbReference>
<dbReference type="KEGG" id="pmrn:116940409"/>
<evidence type="ECO:0000313" key="15">
    <source>
        <dbReference type="Proteomes" id="UP001318040"/>
    </source>
</evidence>
<dbReference type="GO" id="GO:0007517">
    <property type="term" value="P:muscle organ development"/>
    <property type="evidence" value="ECO:0007669"/>
    <property type="project" value="UniProtKB-KW"/>
</dbReference>